<name>A0A423X872_9PEZI</name>
<keyword evidence="9 15" id="KW-0812">Transmembrane</keyword>
<proteinExistence type="inferred from homology"/>
<comment type="similarity">
    <text evidence="4">Belongs to the CFA/CMAS family.</text>
</comment>
<evidence type="ECO:0000256" key="7">
    <source>
        <dbReference type="ARBA" id="ARBA00022679"/>
    </source>
</evidence>
<dbReference type="Gene3D" id="3.40.50.150">
    <property type="entry name" value="Vaccinia Virus protein VP39"/>
    <property type="match status" value="1"/>
</dbReference>
<evidence type="ECO:0000256" key="8">
    <source>
        <dbReference type="ARBA" id="ARBA00022691"/>
    </source>
</evidence>
<comment type="pathway">
    <text evidence="3">Sphingolipid metabolism.</text>
</comment>
<evidence type="ECO:0000256" key="6">
    <source>
        <dbReference type="ARBA" id="ARBA00022603"/>
    </source>
</evidence>
<dbReference type="GO" id="GO:0032259">
    <property type="term" value="P:methylation"/>
    <property type="evidence" value="ECO:0007669"/>
    <property type="project" value="UniProtKB-KW"/>
</dbReference>
<dbReference type="EC" id="2.1.1.317" evidence="14"/>
<evidence type="ECO:0000313" key="17">
    <source>
        <dbReference type="Proteomes" id="UP000283895"/>
    </source>
</evidence>
<feature type="transmembrane region" description="Helical" evidence="15">
    <location>
        <begin position="998"/>
        <end position="1016"/>
    </location>
</feature>
<evidence type="ECO:0000256" key="15">
    <source>
        <dbReference type="SAM" id="Phobius"/>
    </source>
</evidence>
<keyword evidence="10" id="KW-0746">Sphingolipid metabolism</keyword>
<keyword evidence="13 15" id="KW-0472">Membrane</keyword>
<dbReference type="InterPro" id="IPR029063">
    <property type="entry name" value="SAM-dependent_MTases_sf"/>
</dbReference>
<keyword evidence="11 15" id="KW-1133">Transmembrane helix</keyword>
<dbReference type="InterPro" id="IPR021514">
    <property type="entry name" value="DUF3176"/>
</dbReference>
<accession>A0A423X872</accession>
<protein>
    <recommendedName>
        <fullName evidence="14">sphingolipid C(9)-methyltransferase</fullName>
        <ecNumber evidence="14">2.1.1.317</ecNumber>
    </recommendedName>
</protein>
<evidence type="ECO:0000256" key="3">
    <source>
        <dbReference type="ARBA" id="ARBA00004991"/>
    </source>
</evidence>
<dbReference type="Pfam" id="PF11374">
    <property type="entry name" value="DUF3176"/>
    <property type="match status" value="1"/>
</dbReference>
<feature type="transmembrane region" description="Helical" evidence="15">
    <location>
        <begin position="716"/>
        <end position="738"/>
    </location>
</feature>
<feature type="transmembrane region" description="Helical" evidence="15">
    <location>
        <begin position="208"/>
        <end position="230"/>
    </location>
</feature>
<feature type="transmembrane region" description="Helical" evidence="15">
    <location>
        <begin position="911"/>
        <end position="928"/>
    </location>
</feature>
<evidence type="ECO:0000256" key="14">
    <source>
        <dbReference type="ARBA" id="ARBA00039020"/>
    </source>
</evidence>
<dbReference type="SUPFAM" id="SSF53335">
    <property type="entry name" value="S-adenosyl-L-methionine-dependent methyltransferases"/>
    <property type="match status" value="1"/>
</dbReference>
<dbReference type="OrthoDB" id="5376804at2759"/>
<evidence type="ECO:0000256" key="5">
    <source>
        <dbReference type="ARBA" id="ARBA00022516"/>
    </source>
</evidence>
<dbReference type="GO" id="GO:0016020">
    <property type="term" value="C:membrane"/>
    <property type="evidence" value="ECO:0007669"/>
    <property type="project" value="UniProtKB-SubCell"/>
</dbReference>
<comment type="subcellular location">
    <subcellularLocation>
        <location evidence="1">Membrane</location>
        <topology evidence="1">Multi-pass membrane protein</topology>
    </subcellularLocation>
</comment>
<comment type="caution">
    <text evidence="16">The sequence shown here is derived from an EMBL/GenBank/DDBJ whole genome shotgun (WGS) entry which is preliminary data.</text>
</comment>
<dbReference type="GO" id="GO:0008168">
    <property type="term" value="F:methyltransferase activity"/>
    <property type="evidence" value="ECO:0007669"/>
    <property type="project" value="UniProtKB-KW"/>
</dbReference>
<evidence type="ECO:0000256" key="10">
    <source>
        <dbReference type="ARBA" id="ARBA00022919"/>
    </source>
</evidence>
<keyword evidence="17" id="KW-1185">Reference proteome</keyword>
<dbReference type="GO" id="GO:0006665">
    <property type="term" value="P:sphingolipid metabolic process"/>
    <property type="evidence" value="ECO:0007669"/>
    <property type="project" value="UniProtKB-KW"/>
</dbReference>
<comment type="pathway">
    <text evidence="2">Lipid metabolism; sphingolipid metabolism.</text>
</comment>
<gene>
    <name evidence="16" type="ORF">VMCG_00307</name>
</gene>
<sequence>MTGPFTIWYQDTSQDGTLQEHDYVPLTLSGSILTTYTWTMTLDTTDGVRAMIAIKPNDRLDWKNSNSTSAQITLVSWSLCEHTFHQVYNNGTQILAYNKTTSNLVGSEPLGDAQPDYFQLRSSSSGETYQIAGAALDNVDIPLSLIFGAPGRDANEHVEYYLSSMDIPAAAENVAAELSAHIRSTANAELGYVQGVAYAPQAFIRVRWPWILVPVLEAAFTALALVLTILQARGKKVPLLKSSALALLASRLGPREEDPVQEPVDYNSPRGMFEDHAARFRVAEEGNPEFVRSGQLKWRHFWGRAQPLSHLQVFDDASRGPWGALSFLATVKLKAITAFCLALITLLALAIDPMSQQVLVFPSRGTHMNNQTASVGQTFEYQSKAYAVLDKSGNDLPNSFFHEATLRLEAAMINGALGAVSVPSFDCPPPASHCTWDDFSSLGVCASFENLTDVATAECTWGQDGTDPYNGTCVYDYPGRKDPDPKMSITRTGEDDGKGSITTNSNGTFDFLTAMAANHDDPIGGTELSLTVARANSFEWAKFVPFPTELLYIRWYFCQQTFHNVTSSPAALSIGRTTQEALSPVRNETQMPEGLTDPTFIPEYTRLTYRANSTGDNYTVMQRTPIQMFNYIGYMLSVKYSFGHTTDSVVSGVTLGNNDLIVMGWFLNQTDIANMSSNIAATLSAQLQSRDPGDNANLTLLAGKAYAPQTYISVRWPWLVLPLFEAVATVVLLGVTVAKTRGLPLVKDSVIAPLMYGLRGWEDQPGFTDAGRADTAEVLDRCAARMVVGLEEGDGGRLDFCNPAARLTESVCDAINPRSSTTTVMSSHKNQGEELEGDITFIATPAPVPSKLETGEDCGVEVTNFPTIHNAPLPAEGPGNESFSNYLLGALLLGIPTYVARTLGGGFKTTVFFFLIFLLPILIAYWTVASTYSSRINDKVKLPGRPVEHYITFKREEDRRRWSGHNKIPMKTFYEMYFDGDVEFNGDCLDVMEYRHDWASFAFTWAIFHFILFTFAPDVLFHSRRQDEEQIRPNYDRGNDHYSYFLGPRMVYTSGIFSDPTREETLEEMQDNKMAIVCEKLALKEGESLLDIGCGWGTLAKFASVNYGAHVTGATLARNQAAWGNDALRRAGIPESQSNLLCMDYRDIPARKFNKISQLEMAEHVGIRRLTTFFRQCYDMTEDDGAMYVQVSGLRKAWQYEDFIWGLFLNKYIFPGADASTPLANYVSCLESAGWEIKSIDTVGVHYSGTLWRWYRNWLGNADTVKAKYGQRWYRIWELFLAWSTIASRQGSATCYQILVVKNLNATHRINGFASQTGLSGALAASRAAGKATFPK</sequence>
<evidence type="ECO:0000256" key="1">
    <source>
        <dbReference type="ARBA" id="ARBA00004141"/>
    </source>
</evidence>
<evidence type="ECO:0000256" key="12">
    <source>
        <dbReference type="ARBA" id="ARBA00023098"/>
    </source>
</evidence>
<keyword evidence="8" id="KW-0949">S-adenosyl-L-methionine</keyword>
<dbReference type="InterPro" id="IPR052290">
    <property type="entry name" value="Sphingo_C9-MT"/>
</dbReference>
<dbReference type="PANTHER" id="PTHR45197:SF1">
    <property type="entry name" value="SPHINGOLIPID C9-METHYLTRANSFERASE A-RELATED"/>
    <property type="match status" value="1"/>
</dbReference>
<reference evidence="16 17" key="1">
    <citation type="submission" date="2015-09" db="EMBL/GenBank/DDBJ databases">
        <title>Host preference determinants of Valsa canker pathogens revealed by comparative genomics.</title>
        <authorList>
            <person name="Yin Z."/>
            <person name="Huang L."/>
        </authorList>
    </citation>
    <scope>NUCLEOTIDE SEQUENCE [LARGE SCALE GENOMIC DNA]</scope>
    <source>
        <strain evidence="16 17">03-1</strain>
    </source>
</reference>
<keyword evidence="5" id="KW-0444">Lipid biosynthesis</keyword>
<keyword evidence="7" id="KW-0808">Transferase</keyword>
<evidence type="ECO:0000313" key="16">
    <source>
        <dbReference type="EMBL" id="ROW12162.1"/>
    </source>
</evidence>
<keyword evidence="12" id="KW-0443">Lipid metabolism</keyword>
<dbReference type="Proteomes" id="UP000283895">
    <property type="component" value="Unassembled WGS sequence"/>
</dbReference>
<evidence type="ECO:0000256" key="9">
    <source>
        <dbReference type="ARBA" id="ARBA00022692"/>
    </source>
</evidence>
<evidence type="ECO:0000256" key="2">
    <source>
        <dbReference type="ARBA" id="ARBA00004760"/>
    </source>
</evidence>
<evidence type="ECO:0000256" key="11">
    <source>
        <dbReference type="ARBA" id="ARBA00022989"/>
    </source>
</evidence>
<evidence type="ECO:0000256" key="13">
    <source>
        <dbReference type="ARBA" id="ARBA00023136"/>
    </source>
</evidence>
<organism evidence="16 17">
    <name type="scientific">Cytospora schulzeri</name>
    <dbReference type="NCBI Taxonomy" id="448051"/>
    <lineage>
        <taxon>Eukaryota</taxon>
        <taxon>Fungi</taxon>
        <taxon>Dikarya</taxon>
        <taxon>Ascomycota</taxon>
        <taxon>Pezizomycotina</taxon>
        <taxon>Sordariomycetes</taxon>
        <taxon>Sordariomycetidae</taxon>
        <taxon>Diaporthales</taxon>
        <taxon>Cytosporaceae</taxon>
        <taxon>Cytospora</taxon>
    </lineage>
</organism>
<keyword evidence="6" id="KW-0489">Methyltransferase</keyword>
<dbReference type="EMBL" id="LKEA01000001">
    <property type="protein sequence ID" value="ROW12162.1"/>
    <property type="molecule type" value="Genomic_DNA"/>
</dbReference>
<dbReference type="STRING" id="356882.A0A423X872"/>
<dbReference type="PANTHER" id="PTHR45197">
    <property type="entry name" value="SYNTHASE, PUTATIVE (AFU_ORTHOLOGUE AFUA_7G04190)-RELATED"/>
    <property type="match status" value="1"/>
</dbReference>
<dbReference type="Pfam" id="PF02353">
    <property type="entry name" value="CMAS"/>
    <property type="match status" value="1"/>
</dbReference>
<evidence type="ECO:0000256" key="4">
    <source>
        <dbReference type="ARBA" id="ARBA00010815"/>
    </source>
</evidence>